<evidence type="ECO:0000256" key="1">
    <source>
        <dbReference type="SAM" id="Phobius"/>
    </source>
</evidence>
<evidence type="ECO:0000313" key="4">
    <source>
        <dbReference type="Proteomes" id="UP001245184"/>
    </source>
</evidence>
<keyword evidence="1" id="KW-1133">Transmembrane helix</keyword>
<dbReference type="AlphaFoldDB" id="A0ABD5CUD4"/>
<dbReference type="Proteomes" id="UP001245184">
    <property type="component" value="Unassembled WGS sequence"/>
</dbReference>
<feature type="domain" description="Type IV / VI secretion system DotU" evidence="2">
    <location>
        <begin position="24"/>
        <end position="205"/>
    </location>
</feature>
<feature type="transmembrane region" description="Helical" evidence="1">
    <location>
        <begin position="183"/>
        <end position="204"/>
    </location>
</feature>
<dbReference type="PANTHER" id="PTHR38033:SF1">
    <property type="entry name" value="DOTU FAMILY TYPE IV_VI SECRETION SYSTEM PROTEIN"/>
    <property type="match status" value="1"/>
</dbReference>
<evidence type="ECO:0000259" key="2">
    <source>
        <dbReference type="Pfam" id="PF09850"/>
    </source>
</evidence>
<dbReference type="EMBL" id="JAVIZN010000003">
    <property type="protein sequence ID" value="MDR6208049.1"/>
    <property type="molecule type" value="Genomic_DNA"/>
</dbReference>
<protein>
    <submittedName>
        <fullName evidence="3">Type VI secretion system protein ImpK</fullName>
    </submittedName>
</protein>
<reference evidence="3 4" key="1">
    <citation type="submission" date="2023-08" db="EMBL/GenBank/DDBJ databases">
        <title>Genome sequencing of plant associated microbes to promote plant fitness in Sorghum bicolor and Oryza sativa.</title>
        <authorList>
            <person name="Coleman-Derr D."/>
        </authorList>
    </citation>
    <scope>NUCLEOTIDE SEQUENCE [LARGE SCALE GENOMIC DNA]</scope>
    <source>
        <strain evidence="3 4">SLBN-33</strain>
    </source>
</reference>
<keyword evidence="1" id="KW-0472">Membrane</keyword>
<comment type="caution">
    <text evidence="3">The sequence shown here is derived from an EMBL/GenBank/DDBJ whole genome shotgun (WGS) entry which is preliminary data.</text>
</comment>
<gene>
    <name evidence="3" type="ORF">QF025_006850</name>
</gene>
<evidence type="ECO:0000313" key="3">
    <source>
        <dbReference type="EMBL" id="MDR6208049.1"/>
    </source>
</evidence>
<accession>A0ABD5CUD4</accession>
<name>A0ABD5CUD4_9BURK</name>
<dbReference type="PANTHER" id="PTHR38033">
    <property type="entry name" value="MEMBRANE PROTEIN-RELATED"/>
    <property type="match status" value="1"/>
</dbReference>
<sequence>MSIALTDYWMPVLERTRLELAVPGANGQGVSSTLCPMIDAASAAARRGGFSERDVVDAQFAVVAWIDETAMTFEWDGSAAWRIAPLQRRYFGTARAGVEFFQKLEALTLDAHAVREVFALVLVAGFEGQFAGRSKVEFATYRNKVIDSLLSGAEVALSPNARLFPSHGLVDPMAWTRARRRPWMALAVTIGLPLVLLAMLYGGYESSLNSLVDSLLTGR</sequence>
<keyword evidence="1" id="KW-0812">Transmembrane</keyword>
<organism evidence="3 4">
    <name type="scientific">Paraburkholderia graminis</name>
    <dbReference type="NCBI Taxonomy" id="60548"/>
    <lineage>
        <taxon>Bacteria</taxon>
        <taxon>Pseudomonadati</taxon>
        <taxon>Pseudomonadota</taxon>
        <taxon>Betaproteobacteria</taxon>
        <taxon>Burkholderiales</taxon>
        <taxon>Burkholderiaceae</taxon>
        <taxon>Paraburkholderia</taxon>
    </lineage>
</organism>
<dbReference type="Gene3D" id="1.25.40.590">
    <property type="entry name" value="Type IV / VI secretion system, DotU"/>
    <property type="match status" value="1"/>
</dbReference>
<dbReference type="InterPro" id="IPR038522">
    <property type="entry name" value="T4/T6SS_DotU_sf"/>
</dbReference>
<dbReference type="InterPro" id="IPR017732">
    <property type="entry name" value="T4/T6SS_DotU"/>
</dbReference>
<proteinExistence type="predicted"/>
<dbReference type="Pfam" id="PF09850">
    <property type="entry name" value="DotU"/>
    <property type="match status" value="1"/>
</dbReference>
<dbReference type="RefSeq" id="WP_310035497.1">
    <property type="nucleotide sequence ID" value="NZ_JAVIZN010000003.1"/>
</dbReference>
<dbReference type="NCBIfam" id="TIGR03349">
    <property type="entry name" value="IV_VI_DotU"/>
    <property type="match status" value="1"/>
</dbReference>